<dbReference type="PANTHER" id="PTHR11453:SF20">
    <property type="entry name" value="ELECTROGENIC SODIUM BICARBONATE COTRANSPORTER 4"/>
    <property type="match status" value="1"/>
</dbReference>
<comment type="similarity">
    <text evidence="2 15">Belongs to the anion exchanger (TC 2.A.31) family.</text>
</comment>
<dbReference type="FunFam" id="1.10.287.570:FF:000001">
    <property type="entry name" value="Anion exchange protein"/>
    <property type="match status" value="1"/>
</dbReference>
<dbReference type="InterPro" id="IPR016152">
    <property type="entry name" value="PTrfase/Anion_transptr"/>
</dbReference>
<dbReference type="InterPro" id="IPR003020">
    <property type="entry name" value="HCO3_transpt_euk"/>
</dbReference>
<feature type="transmembrane region" description="Helical" evidence="15">
    <location>
        <begin position="672"/>
        <end position="690"/>
    </location>
</feature>
<evidence type="ECO:0000259" key="18">
    <source>
        <dbReference type="Pfam" id="PF07565"/>
    </source>
</evidence>
<evidence type="ECO:0000313" key="20">
    <source>
        <dbReference type="Proteomes" id="UP000694554"/>
    </source>
</evidence>
<evidence type="ECO:0000256" key="1">
    <source>
        <dbReference type="ARBA" id="ARBA00004554"/>
    </source>
</evidence>
<keyword evidence="20" id="KW-1185">Reference proteome</keyword>
<evidence type="ECO:0000256" key="5">
    <source>
        <dbReference type="ARBA" id="ARBA00022692"/>
    </source>
</evidence>
<keyword evidence="7 15" id="KW-1133">Transmembrane helix</keyword>
<feature type="region of interest" description="Disordered" evidence="16">
    <location>
        <begin position="375"/>
        <end position="407"/>
    </location>
</feature>
<evidence type="ECO:0000256" key="2">
    <source>
        <dbReference type="ARBA" id="ARBA00010993"/>
    </source>
</evidence>
<dbReference type="GO" id="GO:0005452">
    <property type="term" value="F:solute:inorganic anion antiporter activity"/>
    <property type="evidence" value="ECO:0007669"/>
    <property type="project" value="InterPro"/>
</dbReference>
<keyword evidence="11" id="KW-0739">Sodium transport</keyword>
<evidence type="ECO:0000256" key="14">
    <source>
        <dbReference type="ARBA" id="ARBA00037277"/>
    </source>
</evidence>
<feature type="transmembrane region" description="Helical" evidence="15">
    <location>
        <begin position="820"/>
        <end position="840"/>
    </location>
</feature>
<evidence type="ECO:0000256" key="9">
    <source>
        <dbReference type="ARBA" id="ARBA00023065"/>
    </source>
</evidence>
<dbReference type="Pfam" id="PF00955">
    <property type="entry name" value="HCO3_cotransp"/>
    <property type="match status" value="1"/>
</dbReference>
<evidence type="ECO:0000256" key="6">
    <source>
        <dbReference type="ARBA" id="ARBA00022847"/>
    </source>
</evidence>
<evidence type="ECO:0000256" key="3">
    <source>
        <dbReference type="ARBA" id="ARBA00022448"/>
    </source>
</evidence>
<organism evidence="19 20">
    <name type="scientific">Phocoena sinus</name>
    <name type="common">Vaquita</name>
    <dbReference type="NCBI Taxonomy" id="42100"/>
    <lineage>
        <taxon>Eukaryota</taxon>
        <taxon>Metazoa</taxon>
        <taxon>Chordata</taxon>
        <taxon>Craniata</taxon>
        <taxon>Vertebrata</taxon>
        <taxon>Euteleostomi</taxon>
        <taxon>Mammalia</taxon>
        <taxon>Eutheria</taxon>
        <taxon>Laurasiatheria</taxon>
        <taxon>Artiodactyla</taxon>
        <taxon>Whippomorpha</taxon>
        <taxon>Cetacea</taxon>
        <taxon>Odontoceti</taxon>
        <taxon>Phocoenidae</taxon>
        <taxon>Phocoena</taxon>
    </lineage>
</organism>
<evidence type="ECO:0000256" key="10">
    <source>
        <dbReference type="ARBA" id="ARBA00023136"/>
    </source>
</evidence>
<feature type="transmembrane region" description="Helical" evidence="15">
    <location>
        <begin position="451"/>
        <end position="473"/>
    </location>
</feature>
<dbReference type="InterPro" id="IPR011531">
    <property type="entry name" value="HCO3_transpt-like_TM_dom"/>
</dbReference>
<feature type="domain" description="Band 3 cytoplasmic" evidence="18">
    <location>
        <begin position="48"/>
        <end position="344"/>
    </location>
</feature>
<feature type="transmembrane region" description="Helical" evidence="15">
    <location>
        <begin position="846"/>
        <end position="865"/>
    </location>
</feature>
<dbReference type="NCBIfam" id="TIGR00834">
    <property type="entry name" value="ae"/>
    <property type="match status" value="1"/>
</dbReference>
<sequence>MKVEEEKAGVGKLDPPNYRRRCQDQEGSPAAEQLQDILGEEDEAPNPTLFTEMDTLQHDGDQMEWKESARWIKFEEKVEEGGERWSKPHVSTLSLHSLFELRTCLQTGTVLLDLDSGSLPQIIDDVIEKQIEDGLLRPELRERVSYVLLRKHRHQTKKPIHRSLVDIGKSVSSTTNRSPGRSPAAGPSLHHSTEDLRMRQSASYGRLCHAQSRSMNDISLTPNTDQRKNKFMKKIPKDSEASNVLVGEVDFLDQPFIAFVRLIQSAMLGGVTEVPVPTRFLFILLGPSGRAKSYNEIGRAIATLMVDDLFSDVAYKARNREDLIAGIDEFLDEVIVLPPGEWDPNIRIEPPKKVTSADKRKSVFSLTELGQMNGSVTGSGGGAGGGSAAGGGGSGAGGGSSGDDGEMPTVHEIGEELIWTGRFFGGLCLDVKRKLPWFPSDFYDGFHIQSISAILFIYLGCITNAITFGGLLGDATDNYQGVMESFLGTAMAGSLFCLFSGQPLIILSSTGPILIFEKLLFDFSKGNGLDYMEFRLWIGLHSAVQCLILVAADASFIIKYITRFTEEGFSTLISFIFIYDAIKKMIGAFKYYPINVNFKPDSITIYKCECVAPDTANTTAFNASATSPPNTNTSLYNPLNLTALDWSLLSKKECLNYGGRLLGNSCQFIPDLALMSFILFFGTYSMTLTLKKFKFSRYFPTKPTRPDRGWFVAPFGKNPWWVYLVSILPALLVTILIFMDQQITAVIVNRKENKLRKAAGYHLDLFWVGILMALCSFMGLPWYVAATVISIAHIDSLKMETETSAPGEQPQFLGVREQRVTGTIVFILTGISVFLAPILQYIPLPVLYGVFLYMGVASLNGIQFWDRCKLFLMPAKHQPDHAFLRHVPLRRIHLFTLVQILCLAVLWILKSTMAAIIFPVMILGLIIVRRLLDLIFSQHDLAWIDNILPEKEKKEADKKKRKGAREHSEEEPQFPPPSVIKIPMESVQSDPQNGIHCVARQRSSSWSYSL</sequence>
<dbReference type="PANTHER" id="PTHR11453">
    <property type="entry name" value="ANION EXCHANGE PROTEIN"/>
    <property type="match status" value="1"/>
</dbReference>
<feature type="transmembrane region" description="Helical" evidence="15">
    <location>
        <begin position="720"/>
        <end position="738"/>
    </location>
</feature>
<evidence type="ECO:0000256" key="4">
    <source>
        <dbReference type="ARBA" id="ARBA00022475"/>
    </source>
</evidence>
<proteinExistence type="inferred from homology"/>
<keyword evidence="9 15" id="KW-0406">Ion transport</keyword>
<dbReference type="AlphaFoldDB" id="A0A8C9CAF1"/>
<dbReference type="GO" id="GO:0008510">
    <property type="term" value="F:sodium:bicarbonate symporter activity"/>
    <property type="evidence" value="ECO:0007669"/>
    <property type="project" value="TreeGrafter"/>
</dbReference>
<dbReference type="InterPro" id="IPR003024">
    <property type="entry name" value="Na/HCO3_transpt"/>
</dbReference>
<name>A0A8C9CAF1_PHOSS</name>
<feature type="transmembrane region" description="Helical" evidence="15">
    <location>
        <begin position="536"/>
        <end position="558"/>
    </location>
</feature>
<evidence type="ECO:0000256" key="7">
    <source>
        <dbReference type="ARBA" id="ARBA00022989"/>
    </source>
</evidence>
<feature type="compositionally biased region" description="Polar residues" evidence="16">
    <location>
        <begin position="170"/>
        <end position="179"/>
    </location>
</feature>
<comment type="subcellular location">
    <subcellularLocation>
        <location evidence="1">Basolateral cell membrane</location>
        <topology evidence="1">Multi-pass membrane protein</topology>
    </subcellularLocation>
    <subcellularLocation>
        <location evidence="15">Membrane</location>
        <topology evidence="15">Multi-pass membrane protein</topology>
    </subcellularLocation>
</comment>
<reference evidence="19" key="3">
    <citation type="submission" date="2025-09" db="UniProtKB">
        <authorList>
            <consortium name="Ensembl"/>
        </authorList>
    </citation>
    <scope>IDENTIFICATION</scope>
</reference>
<comment type="catalytic activity">
    <reaction evidence="13">
        <text>2 hydrogencarbonate(out) + Na(+)(out) = 2 hydrogencarbonate(in) + Na(+)(in)</text>
        <dbReference type="Rhea" id="RHEA:72215"/>
        <dbReference type="ChEBI" id="CHEBI:17544"/>
        <dbReference type="ChEBI" id="CHEBI:29101"/>
    </reaction>
</comment>
<dbReference type="GO" id="GO:0016323">
    <property type="term" value="C:basolateral plasma membrane"/>
    <property type="evidence" value="ECO:0007669"/>
    <property type="project" value="UniProtKB-SubCell"/>
</dbReference>
<feature type="domain" description="Bicarbonate transporter-like transmembrane" evidence="17">
    <location>
        <begin position="702"/>
        <end position="948"/>
    </location>
</feature>
<dbReference type="Proteomes" id="UP000694554">
    <property type="component" value="Chromosome 13"/>
</dbReference>
<feature type="compositionally biased region" description="Polar residues" evidence="16">
    <location>
        <begin position="1001"/>
        <end position="1010"/>
    </location>
</feature>
<dbReference type="Gene3D" id="3.40.930.10">
    <property type="entry name" value="Mannitol-specific EII, Chain A"/>
    <property type="match status" value="1"/>
</dbReference>
<dbReference type="SUPFAM" id="SSF55804">
    <property type="entry name" value="Phoshotransferase/anion transport protein"/>
    <property type="match status" value="1"/>
</dbReference>
<evidence type="ECO:0000256" key="12">
    <source>
        <dbReference type="ARBA" id="ARBA00035820"/>
    </source>
</evidence>
<dbReference type="Pfam" id="PF07565">
    <property type="entry name" value="Band_3_cyto"/>
    <property type="match status" value="1"/>
</dbReference>
<evidence type="ECO:0000313" key="19">
    <source>
        <dbReference type="Ensembl" id="ENSPSNP00000018006.1"/>
    </source>
</evidence>
<dbReference type="InterPro" id="IPR013769">
    <property type="entry name" value="Band3_cytoplasmic_dom"/>
</dbReference>
<feature type="compositionally biased region" description="Gly residues" evidence="16">
    <location>
        <begin position="377"/>
        <end position="402"/>
    </location>
</feature>
<gene>
    <name evidence="19" type="primary">SLC4A5</name>
</gene>
<feature type="region of interest" description="Disordered" evidence="16">
    <location>
        <begin position="159"/>
        <end position="196"/>
    </location>
</feature>
<keyword evidence="3 15" id="KW-0813">Transport</keyword>
<evidence type="ECO:0000256" key="16">
    <source>
        <dbReference type="SAM" id="MobiDB-lite"/>
    </source>
</evidence>
<protein>
    <recommendedName>
        <fullName evidence="15">Anion exchange protein</fullName>
    </recommendedName>
</protein>
<feature type="transmembrane region" description="Helical" evidence="15">
    <location>
        <begin position="915"/>
        <end position="932"/>
    </location>
</feature>
<reference evidence="19" key="1">
    <citation type="submission" date="2019-08" db="EMBL/GenBank/DDBJ databases">
        <title>Phocoena sinus (Vaquita) genome, mPhoSin1, primary haplotype.</title>
        <authorList>
            <person name="Morin P."/>
            <person name="Mountcastle J."/>
            <person name="Fungtammasan C."/>
            <person name="Rhie A."/>
            <person name="Rojas-Bracho L."/>
            <person name="Smith C.R."/>
            <person name="Taylor B.L."/>
            <person name="Gulland F.M.D."/>
            <person name="Musser W."/>
            <person name="Houck M."/>
            <person name="Haase B."/>
            <person name="Paez S."/>
            <person name="Howe K."/>
            <person name="Torrance J."/>
            <person name="Formenti G."/>
            <person name="Phillippy A."/>
            <person name="Ryder O."/>
            <person name="Jarvis E.D."/>
            <person name="Fedrigo O."/>
        </authorList>
    </citation>
    <scope>NUCLEOTIDE SEQUENCE [LARGE SCALE GENOMIC DNA]</scope>
</reference>
<keyword evidence="5 15" id="KW-0812">Transmembrane</keyword>
<dbReference type="FunFam" id="3.40.930.10:FF:000002">
    <property type="entry name" value="Anion exchange protein"/>
    <property type="match status" value="1"/>
</dbReference>
<dbReference type="GO" id="GO:0003014">
    <property type="term" value="P:renal system process"/>
    <property type="evidence" value="ECO:0007669"/>
    <property type="project" value="TreeGrafter"/>
</dbReference>
<comment type="catalytic activity">
    <reaction evidence="12">
        <text>3 hydrogencarbonate(out) + Na(+)(out) = 3 hydrogencarbonate(in) + Na(+)(in)</text>
        <dbReference type="Rhea" id="RHEA:72219"/>
        <dbReference type="ChEBI" id="CHEBI:17544"/>
        <dbReference type="ChEBI" id="CHEBI:29101"/>
    </reaction>
</comment>
<keyword evidence="6" id="KW-0769">Symport</keyword>
<reference evidence="19" key="2">
    <citation type="submission" date="2025-08" db="UniProtKB">
        <authorList>
            <consortium name="Ensembl"/>
        </authorList>
    </citation>
    <scope>IDENTIFICATION</scope>
</reference>
<comment type="function">
    <text evidence="14">Electrogenic sodium/bicarbonate cotransporter with a Na(+):HCO3(-) stoichiometry varying from 1:2 to 1:3. May regulate bicarbonate influx/efflux at the basolateral membrane of cells and regulate intracellular pH.</text>
</comment>
<evidence type="ECO:0000256" key="8">
    <source>
        <dbReference type="ARBA" id="ARBA00023053"/>
    </source>
</evidence>
<dbReference type="GO" id="GO:0008509">
    <property type="term" value="F:monoatomic anion transmembrane transporter activity"/>
    <property type="evidence" value="ECO:0007669"/>
    <property type="project" value="InterPro"/>
</dbReference>
<evidence type="ECO:0000256" key="11">
    <source>
        <dbReference type="ARBA" id="ARBA00023201"/>
    </source>
</evidence>
<feature type="region of interest" description="Disordered" evidence="16">
    <location>
        <begin position="1"/>
        <end position="47"/>
    </location>
</feature>
<comment type="caution">
    <text evidence="15">Lacks conserved residue(s) required for the propagation of feature annotation.</text>
</comment>
<feature type="region of interest" description="Disordered" evidence="16">
    <location>
        <begin position="954"/>
        <end position="1010"/>
    </location>
</feature>
<dbReference type="PRINTS" id="PR01232">
    <property type="entry name" value="NAHCO3TRSPRT"/>
</dbReference>
<dbReference type="Ensembl" id="ENSPSNT00000020300.1">
    <property type="protein sequence ID" value="ENSPSNP00000018006.1"/>
    <property type="gene ID" value="ENSPSNG00000012412.1"/>
</dbReference>
<dbReference type="GO" id="GO:0051453">
    <property type="term" value="P:regulation of intracellular pH"/>
    <property type="evidence" value="ECO:0007669"/>
    <property type="project" value="TreeGrafter"/>
</dbReference>
<evidence type="ECO:0000256" key="13">
    <source>
        <dbReference type="ARBA" id="ARBA00036309"/>
    </source>
</evidence>
<dbReference type="GeneTree" id="ENSGT00940000157488"/>
<keyword evidence="8" id="KW-0915">Sodium</keyword>
<feature type="transmembrane region" description="Helical" evidence="15">
    <location>
        <begin position="485"/>
        <end position="516"/>
    </location>
</feature>
<keyword evidence="4" id="KW-1003">Cell membrane</keyword>
<keyword evidence="10 15" id="KW-0472">Membrane</keyword>
<dbReference type="Gene3D" id="1.10.287.570">
    <property type="entry name" value="Helical hairpin bin"/>
    <property type="match status" value="1"/>
</dbReference>
<evidence type="ECO:0000256" key="15">
    <source>
        <dbReference type="RuleBase" id="RU362035"/>
    </source>
</evidence>
<feature type="transmembrane region" description="Helical" evidence="15">
    <location>
        <begin position="758"/>
        <end position="774"/>
    </location>
</feature>
<accession>A0A8C9CAF1</accession>
<dbReference type="PRINTS" id="PR01231">
    <property type="entry name" value="HCO3TRNSPORT"/>
</dbReference>
<evidence type="ECO:0000259" key="17">
    <source>
        <dbReference type="Pfam" id="PF00955"/>
    </source>
</evidence>